<comment type="similarity">
    <text evidence="2">Belongs to the SNF2/RAD54 helicase family. SWR1 subfamily.</text>
</comment>
<evidence type="ECO:0000259" key="21">
    <source>
        <dbReference type="PROSITE" id="PS51194"/>
    </source>
</evidence>
<dbReference type="PROSITE" id="PS51192">
    <property type="entry name" value="HELICASE_ATP_BIND_1"/>
    <property type="match status" value="1"/>
</dbReference>
<evidence type="ECO:0000256" key="3">
    <source>
        <dbReference type="ARBA" id="ARBA00011826"/>
    </source>
</evidence>
<evidence type="ECO:0000256" key="8">
    <source>
        <dbReference type="ARBA" id="ARBA00022840"/>
    </source>
</evidence>
<dbReference type="GO" id="GO:0003677">
    <property type="term" value="F:DNA binding"/>
    <property type="evidence" value="ECO:0007669"/>
    <property type="project" value="UniProtKB-KW"/>
</dbReference>
<dbReference type="GO" id="GO:0042393">
    <property type="term" value="F:histone binding"/>
    <property type="evidence" value="ECO:0007669"/>
    <property type="project" value="TreeGrafter"/>
</dbReference>
<dbReference type="InterPro" id="IPR038718">
    <property type="entry name" value="SNF2-like_sf"/>
</dbReference>
<feature type="region of interest" description="Disordered" evidence="19">
    <location>
        <begin position="936"/>
        <end position="969"/>
    </location>
</feature>
<keyword evidence="7" id="KW-0347">Helicase</keyword>
<dbReference type="Pfam" id="PF00176">
    <property type="entry name" value="SNF2-rel_dom"/>
    <property type="match status" value="1"/>
</dbReference>
<keyword evidence="12" id="KW-0010">Activator</keyword>
<evidence type="ECO:0000256" key="7">
    <source>
        <dbReference type="ARBA" id="ARBA00022806"/>
    </source>
</evidence>
<feature type="region of interest" description="Disordered" evidence="19">
    <location>
        <begin position="1727"/>
        <end position="1777"/>
    </location>
</feature>
<evidence type="ECO:0000256" key="2">
    <source>
        <dbReference type="ARBA" id="ARBA00009220"/>
    </source>
</evidence>
<evidence type="ECO:0000256" key="15">
    <source>
        <dbReference type="ARBA" id="ARBA00037570"/>
    </source>
</evidence>
<dbReference type="GO" id="GO:0000812">
    <property type="term" value="C:Swr1 complex"/>
    <property type="evidence" value="ECO:0007669"/>
    <property type="project" value="TreeGrafter"/>
</dbReference>
<evidence type="ECO:0000256" key="12">
    <source>
        <dbReference type="ARBA" id="ARBA00023159"/>
    </source>
</evidence>
<comment type="subcellular location">
    <subcellularLocation>
        <location evidence="1">Nucleus</location>
    </subcellularLocation>
</comment>
<dbReference type="SMART" id="SM00487">
    <property type="entry name" value="DEXDc"/>
    <property type="match status" value="1"/>
</dbReference>
<evidence type="ECO:0000256" key="16">
    <source>
        <dbReference type="ARBA" id="ARBA00040599"/>
    </source>
</evidence>
<feature type="region of interest" description="Disordered" evidence="19">
    <location>
        <begin position="675"/>
        <end position="911"/>
    </location>
</feature>
<name>A0A409VP08_9AGAR</name>
<dbReference type="InterPro" id="IPR049730">
    <property type="entry name" value="SNF2/RAD54-like_C"/>
</dbReference>
<sequence>MSANTINGFSVPERGSGMSSGGGRASRRTTRSGLNHPHGGDTANEDAKSRSKGISQPTIPTGDGKDAMDARRAALLAAKQAQLDKVIDRHDDLVRELFHMENFTMMLSYDPAEAKTDQTAVFREYKSKYDLLEKAAPVAGPSRQTRGRLNERRQILASTVISTPRPSTSPKRKAKSKVSRKAEIMETLASASVASHKVKGKEKENVSEPEPPVSVPAQEFVESTAAVESVTAPVVNRDADGDGIVYVVRKSDKKSTSNKPAVVESISAPMFQANDGDGVVYVSRKSPKKPITSGRLREQATIRQVIEPQSSIVVDHEQPPGPPPAKRRKTSGQSQPGSTSTLSLNDVSARPFSGVPTNGVNGHAPGPPGSPDDSISVGLQQRRSGRLKAPPPPPQVPVLPPPPPPLTPKIKLRLSTAERSSQNDPPPVAANTFMSPPALPSQPQPTPVTTQSYISSATSPSKFGLKRIKLIVRRPPPTLTNPDQRPPVPKFNHSLRKFLSSYTMIDEEDVATSRLEEQAKEEARLRERVEKFRREGRVFLDADGLIPEDITNSGPRHISTDIWSHVLEAVIERGKAKPKKPLHRQVTSQIASKINAYFDGLEARKNKAREVEERRLRALAKSTMKLVSSEWKKALYHIREKLRQEQEEEERRLGHAHLDAILDQSGQLLETQQGDLSRGDLFGSRSRSRSGSIGDFDEQDEEDDDDDEEEEERDTEEEDEGSQDGDDEGDEEPGIENLISGPPPADGDEGFGDGDRSSLVDLSSSRPRTPAITESDYPDEDDQDVSTAQLLNGVIKDVDGRSETSFGNTAEDMLFSEPETQPEEATQHSTDIDTTPHKRTVQVESSAELVQGSQTVEPAEEEERDRATPTMTPEHSVPETLELEYVSRSQSHVTEDLSESQLGSQQGEATQVLDAQEAVSESQYMASSVDQIDAPVADPEKADSVSQAEPEEKEVHDEDEAAEEGRQAEKAQIPAYLRPFAVAPVEWDSETKVTPPLLLRGVLRPYQQSGLEWLASLHTNRLNGILADEMGLGKTIQTIALLAHLACDRGIWGPHLIIVPTSVLLNWEMEFKKFLPGFRVLSYHGTTKRRKELRQGWNDKYHFNVCITSYTLASRDAHIFKRKPWYYMILDEAHMIKNFKSQRWNILLMFRSHRRLLLTGTPLQNNLTELWSLLQFLMSGSNFANLKEFAEWFSNPLEKAIEMGNVNDDETLQRVSKLHTVLRPYLLRRLKRDVEKELPSKFEHLTLCPLSKRQRFLYDEFMSRAQTRDALESGVYQKIANILMQLRKVCNHPDLFEVRPIVTSFAMPRSAVADFEIQELLIRRRFLVEEDEGVNLGVVGLRFIEHATTSLWASAVTRSLDATASLPHHGEMLGEPPPKDTRTKAGFLRYTEYAERAKTVARWTHIGYLNKLRCSRMPILPEGLLAMLSRIKGPILPFSHLDSRFSYLENVDRVNKMVKSYSDRAQEMAPLINCFAFATPPAVALDLPRLALAGHHDTILRQPIDFDNTLHFASVKLQIAFPDPSLLQYDCGKLQKLADLLREKKAGGHRVLIFTQMTRILDILEIFLNLHGYLYLRLDGATKIEDRQYITERFNADPRIFCFIASSRSGGVGINLTGADTVVFYDSDFNPQMDKQCEDRAHRIGQIRDVHIYRFVSQYTVEEAMLRKANQKRSLDDLVIQKGEFDWRTLFSDESSGALTKALGDFEDAEDRHAAAVAAREEFSLVGADEADFGPEDGPNATRVSTPAAEQEEGDVMGGEGGEGEGGDGEDEEQGGSIADYMLAWVEEDYENFREVKLL</sequence>
<dbReference type="CDD" id="cd18793">
    <property type="entry name" value="SF2_C_SNF"/>
    <property type="match status" value="1"/>
</dbReference>
<feature type="compositionally biased region" description="Low complexity" evidence="19">
    <location>
        <begin position="679"/>
        <end position="694"/>
    </location>
</feature>
<comment type="function">
    <text evidence="15">Catalytic component of the SWR1 complex which mediates the ATP-dependent exchange of histone H2A for the H2A variant HZT1 leading to transcriptional regulation of selected genes by chromatin remodeling.</text>
</comment>
<evidence type="ECO:0000256" key="14">
    <source>
        <dbReference type="ARBA" id="ARBA00023242"/>
    </source>
</evidence>
<keyword evidence="9" id="KW-0156">Chromatin regulator</keyword>
<dbReference type="PANTHER" id="PTHR45685">
    <property type="entry name" value="HELICASE SRCAP-RELATED"/>
    <property type="match status" value="1"/>
</dbReference>
<dbReference type="InParanoid" id="A0A409VP08"/>
<keyword evidence="5" id="KW-0547">Nucleotide-binding</keyword>
<dbReference type="STRING" id="231916.A0A409VP08"/>
<dbReference type="InterPro" id="IPR014001">
    <property type="entry name" value="Helicase_ATP-bd"/>
</dbReference>
<comment type="subunit">
    <text evidence="3">Component of the SWR1 chromatin-remodeling complex.</text>
</comment>
<gene>
    <name evidence="22" type="ORF">CVT26_005826</name>
</gene>
<feature type="compositionally biased region" description="Pro residues" evidence="19">
    <location>
        <begin position="437"/>
        <end position="446"/>
    </location>
</feature>
<organism evidence="22 23">
    <name type="scientific">Gymnopilus dilepis</name>
    <dbReference type="NCBI Taxonomy" id="231916"/>
    <lineage>
        <taxon>Eukaryota</taxon>
        <taxon>Fungi</taxon>
        <taxon>Dikarya</taxon>
        <taxon>Basidiomycota</taxon>
        <taxon>Agaricomycotina</taxon>
        <taxon>Agaricomycetes</taxon>
        <taxon>Agaricomycetidae</taxon>
        <taxon>Agaricales</taxon>
        <taxon>Agaricineae</taxon>
        <taxon>Hymenogastraceae</taxon>
        <taxon>Gymnopilus</taxon>
    </lineage>
</organism>
<keyword evidence="14" id="KW-0539">Nucleus</keyword>
<evidence type="ECO:0000256" key="19">
    <source>
        <dbReference type="SAM" id="MobiDB-lite"/>
    </source>
</evidence>
<dbReference type="GO" id="GO:0006338">
    <property type="term" value="P:chromatin remodeling"/>
    <property type="evidence" value="ECO:0007669"/>
    <property type="project" value="TreeGrafter"/>
</dbReference>
<feature type="compositionally biased region" description="Acidic residues" evidence="19">
    <location>
        <begin position="949"/>
        <end position="962"/>
    </location>
</feature>
<dbReference type="Pfam" id="PF00271">
    <property type="entry name" value="Helicase_C"/>
    <property type="match status" value="1"/>
</dbReference>
<dbReference type="SMART" id="SM00490">
    <property type="entry name" value="HELICc"/>
    <property type="match status" value="1"/>
</dbReference>
<evidence type="ECO:0000256" key="10">
    <source>
        <dbReference type="ARBA" id="ARBA00023015"/>
    </source>
</evidence>
<accession>A0A409VP08</accession>
<protein>
    <recommendedName>
        <fullName evidence="16">Helicase SWR1</fullName>
        <ecNumber evidence="4">3.6.4.12</ecNumber>
    </recommendedName>
    <alternativeName>
        <fullName evidence="18">Helicase swr1</fullName>
    </alternativeName>
</protein>
<feature type="compositionally biased region" description="Polar residues" evidence="19">
    <location>
        <begin position="899"/>
        <end position="909"/>
    </location>
</feature>
<evidence type="ECO:0000256" key="6">
    <source>
        <dbReference type="ARBA" id="ARBA00022801"/>
    </source>
</evidence>
<evidence type="ECO:0000256" key="4">
    <source>
        <dbReference type="ARBA" id="ARBA00012551"/>
    </source>
</evidence>
<dbReference type="GO" id="GO:0003678">
    <property type="term" value="F:DNA helicase activity"/>
    <property type="evidence" value="ECO:0007669"/>
    <property type="project" value="UniProtKB-EC"/>
</dbReference>
<evidence type="ECO:0000256" key="18">
    <source>
        <dbReference type="ARBA" id="ARBA00074297"/>
    </source>
</evidence>
<evidence type="ECO:0000313" key="23">
    <source>
        <dbReference type="Proteomes" id="UP000284706"/>
    </source>
</evidence>
<feature type="compositionally biased region" description="Acidic residues" evidence="19">
    <location>
        <begin position="1762"/>
        <end position="1774"/>
    </location>
</feature>
<dbReference type="OrthoDB" id="372624at2759"/>
<dbReference type="InterPro" id="IPR000330">
    <property type="entry name" value="SNF2_N"/>
</dbReference>
<dbReference type="Gene3D" id="3.40.50.10810">
    <property type="entry name" value="Tandem AAA-ATPase domain"/>
    <property type="match status" value="1"/>
</dbReference>
<feature type="compositionally biased region" description="Low complexity" evidence="19">
    <location>
        <begin position="331"/>
        <end position="344"/>
    </location>
</feature>
<evidence type="ECO:0000256" key="5">
    <source>
        <dbReference type="ARBA" id="ARBA00022741"/>
    </source>
</evidence>
<dbReference type="PANTHER" id="PTHR45685:SF1">
    <property type="entry name" value="HELICASE SRCAP"/>
    <property type="match status" value="1"/>
</dbReference>
<feature type="domain" description="Helicase C-terminal" evidence="21">
    <location>
        <begin position="1533"/>
        <end position="1686"/>
    </location>
</feature>
<dbReference type="InterPro" id="IPR050520">
    <property type="entry name" value="INO80/SWR1_helicase"/>
</dbReference>
<dbReference type="EMBL" id="NHYE01005605">
    <property type="protein sequence ID" value="PPQ67946.1"/>
    <property type="molecule type" value="Genomic_DNA"/>
</dbReference>
<dbReference type="InterPro" id="IPR027417">
    <property type="entry name" value="P-loop_NTPase"/>
</dbReference>
<keyword evidence="10" id="KW-0805">Transcription regulation</keyword>
<evidence type="ECO:0000256" key="13">
    <source>
        <dbReference type="ARBA" id="ARBA00023163"/>
    </source>
</evidence>
<reference evidence="22 23" key="1">
    <citation type="journal article" date="2018" name="Evol. Lett.">
        <title>Horizontal gene cluster transfer increased hallucinogenic mushroom diversity.</title>
        <authorList>
            <person name="Reynolds H.T."/>
            <person name="Vijayakumar V."/>
            <person name="Gluck-Thaler E."/>
            <person name="Korotkin H.B."/>
            <person name="Matheny P.B."/>
            <person name="Slot J.C."/>
        </authorList>
    </citation>
    <scope>NUCLEOTIDE SEQUENCE [LARGE SCALE GENOMIC DNA]</scope>
    <source>
        <strain evidence="22 23">SRW20</strain>
    </source>
</reference>
<proteinExistence type="inferred from homology"/>
<evidence type="ECO:0000256" key="17">
    <source>
        <dbReference type="ARBA" id="ARBA00047995"/>
    </source>
</evidence>
<feature type="region of interest" description="Disordered" evidence="19">
    <location>
        <begin position="283"/>
        <end position="459"/>
    </location>
</feature>
<keyword evidence="23" id="KW-1185">Reference proteome</keyword>
<feature type="compositionally biased region" description="Pro residues" evidence="19">
    <location>
        <begin position="389"/>
        <end position="407"/>
    </location>
</feature>
<dbReference type="Proteomes" id="UP000284706">
    <property type="component" value="Unassembled WGS sequence"/>
</dbReference>
<dbReference type="GO" id="GO:0005524">
    <property type="term" value="F:ATP binding"/>
    <property type="evidence" value="ECO:0007669"/>
    <property type="project" value="UniProtKB-KW"/>
</dbReference>
<evidence type="ECO:0000256" key="1">
    <source>
        <dbReference type="ARBA" id="ARBA00004123"/>
    </source>
</evidence>
<keyword evidence="11" id="KW-0238">DNA-binding</keyword>
<dbReference type="InterPro" id="IPR001650">
    <property type="entry name" value="Helicase_C-like"/>
</dbReference>
<dbReference type="EC" id="3.6.4.12" evidence="4"/>
<dbReference type="GO" id="GO:0016887">
    <property type="term" value="F:ATP hydrolysis activity"/>
    <property type="evidence" value="ECO:0007669"/>
    <property type="project" value="TreeGrafter"/>
</dbReference>
<feature type="compositionally biased region" description="Acidic residues" evidence="19">
    <location>
        <begin position="695"/>
        <end position="734"/>
    </location>
</feature>
<evidence type="ECO:0000313" key="22">
    <source>
        <dbReference type="EMBL" id="PPQ67946.1"/>
    </source>
</evidence>
<feature type="region of interest" description="Disordered" evidence="19">
    <location>
        <begin position="1"/>
        <end position="67"/>
    </location>
</feature>
<comment type="caution">
    <text evidence="22">The sequence shown here is derived from an EMBL/GenBank/DDBJ whole genome shotgun (WGS) entry which is preliminary data.</text>
</comment>
<dbReference type="PROSITE" id="PS51194">
    <property type="entry name" value="HELICASE_CTER"/>
    <property type="match status" value="1"/>
</dbReference>
<evidence type="ECO:0000256" key="9">
    <source>
        <dbReference type="ARBA" id="ARBA00022853"/>
    </source>
</evidence>
<comment type="catalytic activity">
    <reaction evidence="17">
        <text>ATP + H2O = ADP + phosphate + H(+)</text>
        <dbReference type="Rhea" id="RHEA:13065"/>
        <dbReference type="ChEBI" id="CHEBI:15377"/>
        <dbReference type="ChEBI" id="CHEBI:15378"/>
        <dbReference type="ChEBI" id="CHEBI:30616"/>
        <dbReference type="ChEBI" id="CHEBI:43474"/>
        <dbReference type="ChEBI" id="CHEBI:456216"/>
        <dbReference type="EC" id="3.6.4.12"/>
    </reaction>
</comment>
<feature type="region of interest" description="Disordered" evidence="19">
    <location>
        <begin position="193"/>
        <end position="216"/>
    </location>
</feature>
<keyword evidence="6" id="KW-0378">Hydrolase</keyword>
<evidence type="ECO:0000256" key="11">
    <source>
        <dbReference type="ARBA" id="ARBA00023125"/>
    </source>
</evidence>
<dbReference type="FunFam" id="3.40.50.10810:FF:000051">
    <property type="entry name" value="Helicase SWR1"/>
    <property type="match status" value="1"/>
</dbReference>
<keyword evidence="8" id="KW-0067">ATP-binding</keyword>
<dbReference type="Gene3D" id="3.40.50.300">
    <property type="entry name" value="P-loop containing nucleotide triphosphate hydrolases"/>
    <property type="match status" value="1"/>
</dbReference>
<dbReference type="FunCoup" id="A0A409VP08">
    <property type="interactions" value="419"/>
</dbReference>
<feature type="domain" description="Helicase ATP-binding" evidence="20">
    <location>
        <begin position="1015"/>
        <end position="1180"/>
    </location>
</feature>
<dbReference type="SUPFAM" id="SSF52540">
    <property type="entry name" value="P-loop containing nucleoside triphosphate hydrolases"/>
    <property type="match status" value="2"/>
</dbReference>
<evidence type="ECO:0000259" key="20">
    <source>
        <dbReference type="PROSITE" id="PS51192"/>
    </source>
</evidence>
<keyword evidence="13" id="KW-0804">Transcription</keyword>